<gene>
    <name evidence="9" type="ORF">YM304_09860</name>
</gene>
<keyword evidence="5" id="KW-0804">Transcription</keyword>
<organism evidence="9 10">
    <name type="scientific">Ilumatobacter coccineus (strain NBRC 103263 / KCTC 29153 / YM16-304)</name>
    <dbReference type="NCBI Taxonomy" id="1313172"/>
    <lineage>
        <taxon>Bacteria</taxon>
        <taxon>Bacillati</taxon>
        <taxon>Actinomycetota</taxon>
        <taxon>Acidimicrobiia</taxon>
        <taxon>Acidimicrobiales</taxon>
        <taxon>Ilumatobacteraceae</taxon>
        <taxon>Ilumatobacter</taxon>
    </lineage>
</organism>
<evidence type="ECO:0000259" key="7">
    <source>
        <dbReference type="Pfam" id="PF04542"/>
    </source>
</evidence>
<evidence type="ECO:0000256" key="3">
    <source>
        <dbReference type="ARBA" id="ARBA00023082"/>
    </source>
</evidence>
<dbReference type="InterPro" id="IPR014284">
    <property type="entry name" value="RNA_pol_sigma-70_dom"/>
</dbReference>
<dbReference type="KEGG" id="aym:YM304_09860"/>
<dbReference type="OrthoDB" id="3692620at2"/>
<dbReference type="GO" id="GO:0006352">
    <property type="term" value="P:DNA-templated transcription initiation"/>
    <property type="evidence" value="ECO:0007669"/>
    <property type="project" value="InterPro"/>
</dbReference>
<evidence type="ECO:0000256" key="1">
    <source>
        <dbReference type="ARBA" id="ARBA00010641"/>
    </source>
</evidence>
<dbReference type="CDD" id="cd06171">
    <property type="entry name" value="Sigma70_r4"/>
    <property type="match status" value="1"/>
</dbReference>
<dbReference type="SUPFAM" id="SSF88659">
    <property type="entry name" value="Sigma3 and sigma4 domains of RNA polymerase sigma factors"/>
    <property type="match status" value="1"/>
</dbReference>
<dbReference type="GO" id="GO:0003677">
    <property type="term" value="F:DNA binding"/>
    <property type="evidence" value="ECO:0007669"/>
    <property type="project" value="UniProtKB-KW"/>
</dbReference>
<dbReference type="InterPro" id="IPR039425">
    <property type="entry name" value="RNA_pol_sigma-70-like"/>
</dbReference>
<evidence type="ECO:0000313" key="9">
    <source>
        <dbReference type="EMBL" id="BAN01300.1"/>
    </source>
</evidence>
<dbReference type="Gene3D" id="1.10.1740.10">
    <property type="match status" value="1"/>
</dbReference>
<feature type="compositionally biased region" description="Low complexity" evidence="6">
    <location>
        <begin position="157"/>
        <end position="172"/>
    </location>
</feature>
<evidence type="ECO:0000256" key="2">
    <source>
        <dbReference type="ARBA" id="ARBA00023015"/>
    </source>
</evidence>
<keyword evidence="10" id="KW-1185">Reference proteome</keyword>
<dbReference type="Pfam" id="PF04542">
    <property type="entry name" value="Sigma70_r2"/>
    <property type="match status" value="1"/>
</dbReference>
<name>A0A6C7E3L9_ILUCY</name>
<dbReference type="InterPro" id="IPR013324">
    <property type="entry name" value="RNA_pol_sigma_r3/r4-like"/>
</dbReference>
<dbReference type="NCBIfam" id="TIGR02937">
    <property type="entry name" value="sigma70-ECF"/>
    <property type="match status" value="1"/>
</dbReference>
<feature type="region of interest" description="Disordered" evidence="6">
    <location>
        <begin position="151"/>
        <end position="181"/>
    </location>
</feature>
<evidence type="ECO:0000259" key="8">
    <source>
        <dbReference type="Pfam" id="PF08281"/>
    </source>
</evidence>
<dbReference type="InterPro" id="IPR013325">
    <property type="entry name" value="RNA_pol_sigma_r2"/>
</dbReference>
<proteinExistence type="inferred from homology"/>
<feature type="domain" description="RNA polymerase sigma-70 region 2" evidence="7">
    <location>
        <begin position="8"/>
        <end position="72"/>
    </location>
</feature>
<dbReference type="AlphaFoldDB" id="A0A6C7E3L9"/>
<dbReference type="SUPFAM" id="SSF88946">
    <property type="entry name" value="Sigma2 domain of RNA polymerase sigma factors"/>
    <property type="match status" value="1"/>
</dbReference>
<dbReference type="InterPro" id="IPR013249">
    <property type="entry name" value="RNA_pol_sigma70_r4_t2"/>
</dbReference>
<dbReference type="EMBL" id="AP012057">
    <property type="protein sequence ID" value="BAN01300.1"/>
    <property type="molecule type" value="Genomic_DNA"/>
</dbReference>
<comment type="similarity">
    <text evidence="1">Belongs to the sigma-70 factor family. ECF subfamily.</text>
</comment>
<protein>
    <submittedName>
        <fullName evidence="9">Putative RNA polymerase ECF subfamily sigma factor</fullName>
    </submittedName>
</protein>
<evidence type="ECO:0000256" key="5">
    <source>
        <dbReference type="ARBA" id="ARBA00023163"/>
    </source>
</evidence>
<evidence type="ECO:0000256" key="6">
    <source>
        <dbReference type="SAM" id="MobiDB-lite"/>
    </source>
</evidence>
<dbReference type="InterPro" id="IPR007627">
    <property type="entry name" value="RNA_pol_sigma70_r2"/>
</dbReference>
<dbReference type="InterPro" id="IPR036388">
    <property type="entry name" value="WH-like_DNA-bd_sf"/>
</dbReference>
<dbReference type="Proteomes" id="UP000011863">
    <property type="component" value="Chromosome"/>
</dbReference>
<evidence type="ECO:0000256" key="4">
    <source>
        <dbReference type="ARBA" id="ARBA00023125"/>
    </source>
</evidence>
<keyword evidence="4" id="KW-0238">DNA-binding</keyword>
<dbReference type="Pfam" id="PF08281">
    <property type="entry name" value="Sigma70_r4_2"/>
    <property type="match status" value="1"/>
</dbReference>
<feature type="domain" description="RNA polymerase sigma factor 70 region 4 type 2" evidence="8">
    <location>
        <begin position="95"/>
        <end position="147"/>
    </location>
</feature>
<dbReference type="PANTHER" id="PTHR43133:SF8">
    <property type="entry name" value="RNA POLYMERASE SIGMA FACTOR HI_1459-RELATED"/>
    <property type="match status" value="1"/>
</dbReference>
<dbReference type="RefSeq" id="WP_015440547.1">
    <property type="nucleotide sequence ID" value="NC_020520.1"/>
</dbReference>
<accession>A0A6C7E3L9</accession>
<keyword evidence="2" id="KW-0805">Transcription regulation</keyword>
<dbReference type="PANTHER" id="PTHR43133">
    <property type="entry name" value="RNA POLYMERASE ECF-TYPE SIGMA FACTO"/>
    <property type="match status" value="1"/>
</dbReference>
<reference evidence="9 10" key="1">
    <citation type="journal article" date="2013" name="Int. J. Syst. Evol. Microbiol.">
        <title>Ilumatobacter nonamiense sp. nov. and Ilumatobacter coccineum sp. nov., isolated from seashore sand.</title>
        <authorList>
            <person name="Matsumoto A."/>
            <person name="Kasai H."/>
            <person name="Matsuo Y."/>
            <person name="Shizuri Y."/>
            <person name="Ichikawa N."/>
            <person name="Fujita N."/>
            <person name="Omura S."/>
            <person name="Takahashi Y."/>
        </authorList>
    </citation>
    <scope>NUCLEOTIDE SEQUENCE [LARGE SCALE GENOMIC DNA]</scope>
    <source>
        <strain evidence="10">NBRC 103263 / KCTC 29153 / YM16-304</strain>
    </source>
</reference>
<evidence type="ECO:0000313" key="10">
    <source>
        <dbReference type="Proteomes" id="UP000011863"/>
    </source>
</evidence>
<keyword evidence="3" id="KW-0731">Sigma factor</keyword>
<sequence length="181" mass="19941">MSFEEQFAELAPLAYRTAFRIVGVRSEAEEIAQDTMAKALQRWSKISGHARPWVCRVAANDAIGAVRKRNRRRSIDRQTFTPDPTDGGAAAVQRLDLQRVLLDLPKRQREVVALRYVADLTEADVAAELKLSLGTVKTHARRALEALRTALGDDESSATTHTTSPTDSTAHTEATTDARTT</sequence>
<dbReference type="GO" id="GO:0016987">
    <property type="term" value="F:sigma factor activity"/>
    <property type="evidence" value="ECO:0007669"/>
    <property type="project" value="UniProtKB-KW"/>
</dbReference>
<dbReference type="Gene3D" id="1.10.10.10">
    <property type="entry name" value="Winged helix-like DNA-binding domain superfamily/Winged helix DNA-binding domain"/>
    <property type="match status" value="1"/>
</dbReference>